<dbReference type="RefSeq" id="WP_100423440.1">
    <property type="nucleotide sequence ID" value="NZ_BOOX01000001.1"/>
</dbReference>
<dbReference type="GO" id="GO:0005829">
    <property type="term" value="C:cytosol"/>
    <property type="evidence" value="ECO:0007669"/>
    <property type="project" value="TreeGrafter"/>
</dbReference>
<dbReference type="PANTHER" id="PTHR33221:SF5">
    <property type="entry name" value="HTH-TYPE TRANSCRIPTIONAL REGULATOR ISCR"/>
    <property type="match status" value="1"/>
</dbReference>
<dbReference type="PANTHER" id="PTHR33221">
    <property type="entry name" value="WINGED HELIX-TURN-HELIX TRANSCRIPTIONAL REGULATOR, RRF2 FAMILY"/>
    <property type="match status" value="1"/>
</dbReference>
<dbReference type="SUPFAM" id="SSF46785">
    <property type="entry name" value="Winged helix' DNA-binding domain"/>
    <property type="match status" value="1"/>
</dbReference>
<protein>
    <submittedName>
        <fullName evidence="2">BadM/Rrf2 family transcriptional regulator</fullName>
    </submittedName>
</protein>
<dbReference type="InterPro" id="IPR036388">
    <property type="entry name" value="WH-like_DNA-bd_sf"/>
</dbReference>
<comment type="caution">
    <text evidence="2">The sequence shown here is derived from an EMBL/GenBank/DDBJ whole genome shotgun (WGS) entry which is preliminary data.</text>
</comment>
<sequence length="152" mass="16150">MRISARADYAIRASAELAAAAGDHAVTAETLARAQEIPHKFLEGILTALRRDGLVTSQRGAGGGYWLAGPPEDVTLAAIIRAVDGPLVFVRGERPSDLTYDGAASSLLPVWVALRANVRAVLERVTLADLVAGRLPVDLQQLVDDDASWENP</sequence>
<proteinExistence type="predicted"/>
<dbReference type="Proteomes" id="UP000231693">
    <property type="component" value="Unassembled WGS sequence"/>
</dbReference>
<dbReference type="InterPro" id="IPR000944">
    <property type="entry name" value="Tscrpt_reg_Rrf2"/>
</dbReference>
<evidence type="ECO:0000313" key="3">
    <source>
        <dbReference type="Proteomes" id="UP000231693"/>
    </source>
</evidence>
<name>A0A2M9CF19_9CELL</name>
<organism evidence="2 3">
    <name type="scientific">Sediminihabitans luteus</name>
    <dbReference type="NCBI Taxonomy" id="1138585"/>
    <lineage>
        <taxon>Bacteria</taxon>
        <taxon>Bacillati</taxon>
        <taxon>Actinomycetota</taxon>
        <taxon>Actinomycetes</taxon>
        <taxon>Micrococcales</taxon>
        <taxon>Cellulomonadaceae</taxon>
        <taxon>Sediminihabitans</taxon>
    </lineage>
</organism>
<dbReference type="GO" id="GO:0003677">
    <property type="term" value="F:DNA binding"/>
    <property type="evidence" value="ECO:0007669"/>
    <property type="project" value="UniProtKB-KW"/>
</dbReference>
<accession>A0A2M9CF19</accession>
<dbReference type="GO" id="GO:0003700">
    <property type="term" value="F:DNA-binding transcription factor activity"/>
    <property type="evidence" value="ECO:0007669"/>
    <property type="project" value="TreeGrafter"/>
</dbReference>
<dbReference type="PROSITE" id="PS01332">
    <property type="entry name" value="HTH_RRF2_1"/>
    <property type="match status" value="1"/>
</dbReference>
<dbReference type="Gene3D" id="1.10.10.10">
    <property type="entry name" value="Winged helix-like DNA-binding domain superfamily/Winged helix DNA-binding domain"/>
    <property type="match status" value="1"/>
</dbReference>
<dbReference type="Pfam" id="PF02082">
    <property type="entry name" value="Rrf2"/>
    <property type="match status" value="1"/>
</dbReference>
<reference evidence="2 3" key="1">
    <citation type="submission" date="2017-11" db="EMBL/GenBank/DDBJ databases">
        <title>Genomic Encyclopedia of Archaeal and Bacterial Type Strains, Phase II (KMG-II): From Individual Species to Whole Genera.</title>
        <authorList>
            <person name="Goeker M."/>
        </authorList>
    </citation>
    <scope>NUCLEOTIDE SEQUENCE [LARGE SCALE GENOMIC DNA]</scope>
    <source>
        <strain evidence="2 3">DSM 25478</strain>
    </source>
</reference>
<keyword evidence="1" id="KW-0238">DNA-binding</keyword>
<dbReference type="InterPro" id="IPR036390">
    <property type="entry name" value="WH_DNA-bd_sf"/>
</dbReference>
<dbReference type="InterPro" id="IPR030489">
    <property type="entry name" value="TR_Rrf2-type_CS"/>
</dbReference>
<dbReference type="OrthoDB" id="9808360at2"/>
<gene>
    <name evidence="2" type="ORF">CLV28_2315</name>
</gene>
<dbReference type="EMBL" id="PGFE01000003">
    <property type="protein sequence ID" value="PJJ70479.1"/>
    <property type="molecule type" value="Genomic_DNA"/>
</dbReference>
<evidence type="ECO:0000313" key="2">
    <source>
        <dbReference type="EMBL" id="PJJ70479.1"/>
    </source>
</evidence>
<dbReference type="NCBIfam" id="TIGR00738">
    <property type="entry name" value="rrf2_super"/>
    <property type="match status" value="1"/>
</dbReference>
<dbReference type="PROSITE" id="PS51197">
    <property type="entry name" value="HTH_RRF2_2"/>
    <property type="match status" value="1"/>
</dbReference>
<dbReference type="AlphaFoldDB" id="A0A2M9CF19"/>
<evidence type="ECO:0000256" key="1">
    <source>
        <dbReference type="ARBA" id="ARBA00023125"/>
    </source>
</evidence>
<keyword evidence="3" id="KW-1185">Reference proteome</keyword>